<comment type="catalytic activity">
    <reaction evidence="7 8">
        <text>L-glutamate + acetyl-CoA = N-acetyl-L-glutamate + CoA + H(+)</text>
        <dbReference type="Rhea" id="RHEA:24292"/>
        <dbReference type="ChEBI" id="CHEBI:15378"/>
        <dbReference type="ChEBI" id="CHEBI:29985"/>
        <dbReference type="ChEBI" id="CHEBI:44337"/>
        <dbReference type="ChEBI" id="CHEBI:57287"/>
        <dbReference type="ChEBI" id="CHEBI:57288"/>
        <dbReference type="EC" id="2.3.1.1"/>
    </reaction>
</comment>
<dbReference type="NCBIfam" id="NF003641">
    <property type="entry name" value="PRK05279.1"/>
    <property type="match status" value="1"/>
</dbReference>
<dbReference type="EMBL" id="AP028947">
    <property type="protein sequence ID" value="BET26179.1"/>
    <property type="molecule type" value="Genomic_DNA"/>
</dbReference>
<evidence type="ECO:0000256" key="2">
    <source>
        <dbReference type="ARBA" id="ARBA00009145"/>
    </source>
</evidence>
<dbReference type="Pfam" id="PF00696">
    <property type="entry name" value="AA_kinase"/>
    <property type="match status" value="1"/>
</dbReference>
<dbReference type="InterPro" id="IPR000182">
    <property type="entry name" value="GNAT_dom"/>
</dbReference>
<evidence type="ECO:0000256" key="6">
    <source>
        <dbReference type="ARBA" id="ARBA00023315"/>
    </source>
</evidence>
<dbReference type="PANTHER" id="PTHR30602:SF12">
    <property type="entry name" value="AMINO-ACID ACETYLTRANSFERASE NAGS1, CHLOROPLASTIC-RELATED"/>
    <property type="match status" value="1"/>
</dbReference>
<dbReference type="InterPro" id="IPR001048">
    <property type="entry name" value="Asp/Glu/Uridylate_kinase"/>
</dbReference>
<name>A0AA86IYZ9_9BURK</name>
<keyword evidence="3 8" id="KW-0055">Arginine biosynthesis</keyword>
<keyword evidence="11" id="KW-1185">Reference proteome</keyword>
<dbReference type="Proteomes" id="UP001329151">
    <property type="component" value="Chromosome"/>
</dbReference>
<dbReference type="PIRSF" id="PIRSF000423">
    <property type="entry name" value="ArgA"/>
    <property type="match status" value="1"/>
</dbReference>
<dbReference type="HAMAP" id="MF_01105">
    <property type="entry name" value="N_acetyl_glu_synth"/>
    <property type="match status" value="1"/>
</dbReference>
<comment type="similarity">
    <text evidence="2 8">Belongs to the acetyltransferase family. ArgA subfamily.</text>
</comment>
<dbReference type="AlphaFoldDB" id="A0AA86IYZ9"/>
<dbReference type="InterPro" id="IPR010167">
    <property type="entry name" value="NH2A_AcTrfase"/>
</dbReference>
<keyword evidence="6 8" id="KW-0012">Acyltransferase</keyword>
<dbReference type="InterPro" id="IPR016181">
    <property type="entry name" value="Acyl_CoA_acyltransferase"/>
</dbReference>
<dbReference type="PANTHER" id="PTHR30602">
    <property type="entry name" value="AMINO-ACID ACETYLTRANSFERASE"/>
    <property type="match status" value="1"/>
</dbReference>
<dbReference type="GO" id="GO:0004042">
    <property type="term" value="F:L-glutamate N-acetyltransferase activity"/>
    <property type="evidence" value="ECO:0007669"/>
    <property type="project" value="UniProtKB-UniRule"/>
</dbReference>
<evidence type="ECO:0000256" key="8">
    <source>
        <dbReference type="HAMAP-Rule" id="MF_01105"/>
    </source>
</evidence>
<dbReference type="GO" id="GO:0005737">
    <property type="term" value="C:cytoplasm"/>
    <property type="evidence" value="ECO:0007669"/>
    <property type="project" value="UniProtKB-SubCell"/>
</dbReference>
<reference evidence="10 11" key="1">
    <citation type="submission" date="2023-10" db="EMBL/GenBank/DDBJ databases">
        <title>Complete Genome Sequence of Limnobacter thiooxidans CS-K2T, Isolated from freshwater lake sediments in Bavaria, Germany.</title>
        <authorList>
            <person name="Naruki M."/>
            <person name="Watanabe A."/>
            <person name="Warashina T."/>
            <person name="Morita T."/>
            <person name="Arakawa K."/>
        </authorList>
    </citation>
    <scope>NUCLEOTIDE SEQUENCE [LARGE SCALE GENOMIC DNA]</scope>
    <source>
        <strain evidence="10 11">CS-K2</strain>
    </source>
</reference>
<evidence type="ECO:0000256" key="7">
    <source>
        <dbReference type="ARBA" id="ARBA00048372"/>
    </source>
</evidence>
<dbReference type="PROSITE" id="PS51186">
    <property type="entry name" value="GNAT"/>
    <property type="match status" value="1"/>
</dbReference>
<dbReference type="Pfam" id="PF13508">
    <property type="entry name" value="Acetyltransf_7"/>
    <property type="match status" value="1"/>
</dbReference>
<evidence type="ECO:0000256" key="3">
    <source>
        <dbReference type="ARBA" id="ARBA00022571"/>
    </source>
</evidence>
<dbReference type="Gene3D" id="3.40.630.30">
    <property type="match status" value="1"/>
</dbReference>
<feature type="domain" description="N-acetyltransferase" evidence="9">
    <location>
        <begin position="300"/>
        <end position="446"/>
    </location>
</feature>
<comment type="pathway">
    <text evidence="1 8">Amino-acid biosynthesis; L-arginine biosynthesis; N(2)-acetyl-L-ornithine from L-glutamate: step 1/4.</text>
</comment>
<evidence type="ECO:0000313" key="11">
    <source>
        <dbReference type="Proteomes" id="UP001329151"/>
    </source>
</evidence>
<keyword evidence="5 8" id="KW-0808">Transferase</keyword>
<gene>
    <name evidence="8 10" type="primary">argA</name>
    <name evidence="10" type="ORF">RGQ30_16800</name>
</gene>
<dbReference type="InterPro" id="IPR036393">
    <property type="entry name" value="AceGlu_kinase-like_sf"/>
</dbReference>
<sequence length="446" mass="49358">MSNAPSNDDLSMNSQTFVQWLRTVAPYIHAFRGKTFVVAVDGELAHQGYLNSLAQDLSLLHAMGMRIVMVCGSRPQVEEQLALRSIQPAFHKGWRITDKGALECAKEAAGELRLDIEAAFSQGLPNTPMAHSSMRVISGNFITARPMGILDGVDLQHTGLVRKIDVPAIQMSLNSSAIVLLSTIGFSPTGEAFNLSMEDVATSTARAIKADKLIFVSQIEGIFDKNGKLLEELELDRAREIMLQHDLPELTKDYLECCILAVQGGVGRAHIVPLNLDGGVMLELFSHDGVGTMVSEENLESLRHATLDDSGGIKTLIEPLEMAGILVRRGRDRIERDIDHFTVLEHDGILWGCAAMYPYHAEGLAELACLVVHPSWQGTGDGERLLKKIEHDARKQGLKQLFVLTTQTSHFFLKRGFVVGDVDKLPIERKRLYDWNRKSQVMIKTL</sequence>
<evidence type="ECO:0000256" key="4">
    <source>
        <dbReference type="ARBA" id="ARBA00022605"/>
    </source>
</evidence>
<evidence type="ECO:0000259" key="9">
    <source>
        <dbReference type="PROSITE" id="PS51186"/>
    </source>
</evidence>
<dbReference type="Gene3D" id="3.40.1160.10">
    <property type="entry name" value="Acetylglutamate kinase-like"/>
    <property type="match status" value="1"/>
</dbReference>
<dbReference type="CDD" id="cd04237">
    <property type="entry name" value="AAK_NAGS-ABP"/>
    <property type="match status" value="1"/>
</dbReference>
<evidence type="ECO:0000313" key="10">
    <source>
        <dbReference type="EMBL" id="BET26179.1"/>
    </source>
</evidence>
<comment type="subcellular location">
    <subcellularLocation>
        <location evidence="8">Cytoplasm</location>
    </subcellularLocation>
</comment>
<proteinExistence type="inferred from homology"/>
<dbReference type="KEGG" id="lto:RGQ30_16800"/>
<organism evidence="10 11">
    <name type="scientific">Limnobacter thiooxidans</name>
    <dbReference type="NCBI Taxonomy" id="131080"/>
    <lineage>
        <taxon>Bacteria</taxon>
        <taxon>Pseudomonadati</taxon>
        <taxon>Pseudomonadota</taxon>
        <taxon>Betaproteobacteria</taxon>
        <taxon>Burkholderiales</taxon>
        <taxon>Burkholderiaceae</taxon>
        <taxon>Limnobacter</taxon>
    </lineage>
</organism>
<comment type="miscellaneous">
    <text evidence="8">In bacteria which possess the bifunctional enzyme ornithine acetyltransferase/N-acetylglutamate synthase (ArgJ), ArgA fulfills an anaplerotic role.</text>
</comment>
<dbReference type="CDD" id="cd04301">
    <property type="entry name" value="NAT_SF"/>
    <property type="match status" value="1"/>
</dbReference>
<dbReference type="NCBIfam" id="TIGR01890">
    <property type="entry name" value="N-Ac-Glu-synth"/>
    <property type="match status" value="1"/>
</dbReference>
<evidence type="ECO:0000256" key="5">
    <source>
        <dbReference type="ARBA" id="ARBA00022679"/>
    </source>
</evidence>
<keyword evidence="4 8" id="KW-0028">Amino-acid biosynthesis</keyword>
<dbReference type="EC" id="2.3.1.1" evidence="8"/>
<dbReference type="SUPFAM" id="SSF55729">
    <property type="entry name" value="Acyl-CoA N-acyltransferases (Nat)"/>
    <property type="match status" value="1"/>
</dbReference>
<keyword evidence="8" id="KW-0963">Cytoplasm</keyword>
<protein>
    <recommendedName>
        <fullName evidence="8">Amino-acid acetyltransferase</fullName>
        <ecNumber evidence="8">2.3.1.1</ecNumber>
    </recommendedName>
    <alternativeName>
        <fullName evidence="8">N-acetylglutamate synthase</fullName>
        <shortName evidence="8">AGS</shortName>
        <shortName evidence="8">NAGS</shortName>
    </alternativeName>
</protein>
<dbReference type="RefSeq" id="WP_130556329.1">
    <property type="nucleotide sequence ID" value="NZ_AP028947.1"/>
</dbReference>
<dbReference type="GO" id="GO:0006526">
    <property type="term" value="P:L-arginine biosynthetic process"/>
    <property type="evidence" value="ECO:0007669"/>
    <property type="project" value="UniProtKB-UniRule"/>
</dbReference>
<accession>A0AA86IYZ9</accession>
<evidence type="ECO:0000256" key="1">
    <source>
        <dbReference type="ARBA" id="ARBA00004925"/>
    </source>
</evidence>
<dbReference type="InterPro" id="IPR033719">
    <property type="entry name" value="NAGS_kin"/>
</dbReference>
<dbReference type="SUPFAM" id="SSF53633">
    <property type="entry name" value="Carbamate kinase-like"/>
    <property type="match status" value="1"/>
</dbReference>